<dbReference type="NCBIfam" id="TIGR01709">
    <property type="entry name" value="typeII_sec_gspL"/>
    <property type="match status" value="1"/>
</dbReference>
<comment type="subcellular location">
    <subcellularLocation>
        <location evidence="1">Cell inner membrane</location>
    </subcellularLocation>
</comment>
<evidence type="ECO:0000256" key="4">
    <source>
        <dbReference type="ARBA" id="ARBA00022475"/>
    </source>
</evidence>
<evidence type="ECO:0000256" key="5">
    <source>
        <dbReference type="ARBA" id="ARBA00022519"/>
    </source>
</evidence>
<evidence type="ECO:0000256" key="9">
    <source>
        <dbReference type="ARBA" id="ARBA00023136"/>
    </source>
</evidence>
<keyword evidence="7" id="KW-0653">Protein transport</keyword>
<evidence type="ECO:0000259" key="10">
    <source>
        <dbReference type="Pfam" id="PF12693"/>
    </source>
</evidence>
<dbReference type="SUPFAM" id="SSF53067">
    <property type="entry name" value="Actin-like ATPase domain"/>
    <property type="match status" value="1"/>
</dbReference>
<comment type="similarity">
    <text evidence="2">Belongs to the GSP L family.</text>
</comment>
<keyword evidence="6" id="KW-0812">Transmembrane</keyword>
<gene>
    <name evidence="11" type="ORF">SAMN05444165_0909</name>
</gene>
<dbReference type="RefSeq" id="WP_074294420.1">
    <property type="nucleotide sequence ID" value="NZ_FSRU01000001.1"/>
</dbReference>
<feature type="domain" description="GspL periplasmic" evidence="10">
    <location>
        <begin position="324"/>
        <end position="438"/>
    </location>
</feature>
<keyword evidence="8" id="KW-1133">Transmembrane helix</keyword>
<dbReference type="InterPro" id="IPR007812">
    <property type="entry name" value="T2SS_protein-GspL"/>
</dbReference>
<reference evidence="11 12" key="1">
    <citation type="submission" date="2016-11" db="EMBL/GenBank/DDBJ databases">
        <authorList>
            <person name="Jaros S."/>
            <person name="Januszkiewicz K."/>
            <person name="Wedrychowicz H."/>
        </authorList>
    </citation>
    <scope>NUCLEOTIDE SEQUENCE [LARGE SCALE GENOMIC DNA]</scope>
    <source>
        <strain evidence="11 12">GAS95</strain>
    </source>
</reference>
<dbReference type="Pfam" id="PF12693">
    <property type="entry name" value="GspL_C"/>
    <property type="match status" value="1"/>
</dbReference>
<keyword evidence="3" id="KW-0813">Transport</keyword>
<dbReference type="GO" id="GO:0005886">
    <property type="term" value="C:plasma membrane"/>
    <property type="evidence" value="ECO:0007669"/>
    <property type="project" value="UniProtKB-SubCell"/>
</dbReference>
<evidence type="ECO:0000313" key="12">
    <source>
        <dbReference type="Proteomes" id="UP000185151"/>
    </source>
</evidence>
<dbReference type="GO" id="GO:0015628">
    <property type="term" value="P:protein secretion by the type II secretion system"/>
    <property type="evidence" value="ECO:0007669"/>
    <property type="project" value="InterPro"/>
</dbReference>
<name>A0A1N6GQZ5_9BURK</name>
<dbReference type="Gene3D" id="3.30.420.380">
    <property type="match status" value="1"/>
</dbReference>
<evidence type="ECO:0000256" key="1">
    <source>
        <dbReference type="ARBA" id="ARBA00004533"/>
    </source>
</evidence>
<organism evidence="11 12">
    <name type="scientific">Paraburkholderia phenazinium</name>
    <dbReference type="NCBI Taxonomy" id="60549"/>
    <lineage>
        <taxon>Bacteria</taxon>
        <taxon>Pseudomonadati</taxon>
        <taxon>Pseudomonadota</taxon>
        <taxon>Betaproteobacteria</taxon>
        <taxon>Burkholderiales</taxon>
        <taxon>Burkholderiaceae</taxon>
        <taxon>Paraburkholderia</taxon>
    </lineage>
</organism>
<evidence type="ECO:0000256" key="8">
    <source>
        <dbReference type="ARBA" id="ARBA00022989"/>
    </source>
</evidence>
<dbReference type="AlphaFoldDB" id="A0A1N6GQZ5"/>
<dbReference type="EMBL" id="FSRU01000001">
    <property type="protein sequence ID" value="SIO09845.1"/>
    <property type="molecule type" value="Genomic_DNA"/>
</dbReference>
<evidence type="ECO:0000256" key="2">
    <source>
        <dbReference type="ARBA" id="ARBA00005318"/>
    </source>
</evidence>
<proteinExistence type="inferred from homology"/>
<dbReference type="GO" id="GO:0009276">
    <property type="term" value="C:Gram-negative-bacterium-type cell wall"/>
    <property type="evidence" value="ECO:0007669"/>
    <property type="project" value="InterPro"/>
</dbReference>
<evidence type="ECO:0000313" key="11">
    <source>
        <dbReference type="EMBL" id="SIO09845.1"/>
    </source>
</evidence>
<keyword evidence="4" id="KW-1003">Cell membrane</keyword>
<keyword evidence="9" id="KW-0472">Membrane</keyword>
<evidence type="ECO:0000256" key="7">
    <source>
        <dbReference type="ARBA" id="ARBA00022927"/>
    </source>
</evidence>
<dbReference type="OrthoDB" id="8989867at2"/>
<protein>
    <submittedName>
        <fullName evidence="11">General secretion pathway protein L</fullName>
    </submittedName>
</protein>
<accession>A0A1N6GQZ5</accession>
<sequence>MTRTLGATPRTASSGARAASLIVLLPSSDLIAPAGWPATPMPFALLGRKSEMLRAGHAPFDALPQAGETVLIFAARDTLMLHTKVPPVTGPRLRRVLPNIVEEHLIQEAQRCHVAVDPVLPTPEADLRCLAVIDREWFTSVLERFAAAGHRRVRAVPLIRCIPLPEVTPLAEPEDVASDAEAPVPSIADAVADDTVPAAASVLIVRRQSGQSVDGAFAEAEAEEDRSEWVELALRQDSLGLGMSVKAAQLDTTLAELAQRQPLEVYALTLDEDGEPSHAVVPATLAGQRTLPLARVACAALACRFNLCQFELANPGGNHAAAAGLKPWRVSLGLLAASVVVSIVALNVQWWQLRHRRDALETQMTQMVQTAFPGTAMVLGPHEQMTLDLARLRGTAGQLRADDFLALAASLAHALGPIPSLAIAEIDYNGGSLEVSFKPGTEIDEGGFKGRLATNGLSVEEEDGKWKLRSAPSRPR</sequence>
<dbReference type="InterPro" id="IPR025691">
    <property type="entry name" value="GspL_pp_dom"/>
</dbReference>
<dbReference type="Proteomes" id="UP000185151">
    <property type="component" value="Unassembled WGS sequence"/>
</dbReference>
<dbReference type="InterPro" id="IPR043129">
    <property type="entry name" value="ATPase_NBD"/>
</dbReference>
<dbReference type="GO" id="GO:0015627">
    <property type="term" value="C:type II protein secretion system complex"/>
    <property type="evidence" value="ECO:0007669"/>
    <property type="project" value="InterPro"/>
</dbReference>
<evidence type="ECO:0000256" key="6">
    <source>
        <dbReference type="ARBA" id="ARBA00022692"/>
    </source>
</evidence>
<keyword evidence="12" id="KW-1185">Reference proteome</keyword>
<keyword evidence="5" id="KW-0997">Cell inner membrane</keyword>
<evidence type="ECO:0000256" key="3">
    <source>
        <dbReference type="ARBA" id="ARBA00022448"/>
    </source>
</evidence>